<dbReference type="AlphaFoldDB" id="A0A8C5RAB5"/>
<comment type="cofactor">
    <cofactor evidence="1">
        <name>Ca(2+)</name>
        <dbReference type="ChEBI" id="CHEBI:29108"/>
    </cofactor>
</comment>
<protein>
    <submittedName>
        <fullName evidence="11">Neuronal pentraxin 1</fullName>
    </submittedName>
</protein>
<dbReference type="GO" id="GO:0046872">
    <property type="term" value="F:metal ion binding"/>
    <property type="evidence" value="ECO:0007669"/>
    <property type="project" value="UniProtKB-KW"/>
</dbReference>
<dbReference type="Gene3D" id="2.60.120.200">
    <property type="match status" value="1"/>
</dbReference>
<evidence type="ECO:0000256" key="4">
    <source>
        <dbReference type="ARBA" id="ARBA00023157"/>
    </source>
</evidence>
<feature type="chain" id="PRO_5034607662" evidence="9">
    <location>
        <begin position="22"/>
        <end position="424"/>
    </location>
</feature>
<feature type="coiled-coil region" evidence="7">
    <location>
        <begin position="133"/>
        <end position="179"/>
    </location>
</feature>
<evidence type="ECO:0000256" key="1">
    <source>
        <dbReference type="ARBA" id="ARBA00001913"/>
    </source>
</evidence>
<dbReference type="GeneTree" id="ENSGT01060000248591"/>
<dbReference type="InterPro" id="IPR051360">
    <property type="entry name" value="Neuronal_Pentraxin_Related"/>
</dbReference>
<evidence type="ECO:0000256" key="3">
    <source>
        <dbReference type="ARBA" id="ARBA00022837"/>
    </source>
</evidence>
<dbReference type="SUPFAM" id="SSF49899">
    <property type="entry name" value="Concanavalin A-like lectins/glucanases"/>
    <property type="match status" value="1"/>
</dbReference>
<sequence length="424" mass="47207">MIPGSCWRCLLLSFFFLRGSAQNFAQTRFICTSVPVDMDMCTSSMQGSGPTEDLKTTILQLRETVLQQKETIMSQKDTIRELTIKLASCEGNTLLEIPSNEPKLGAPGSRKKETGTSKNTMGDLSRAPTAETLTQLGQTLQSLKTRLENLEMYSRGNSSAQANSLKDLLQSRIEDLEKQVLSRVNNLEEGKTSLKNETDQRGKIESTLTSLHHRITDLEKGQKENRPADKFQLTFPLRTNYMYAKVKKSLPEMYAFTVCMWIKSNASPGVGTPFSYAVPGQANELVLIEWGNNPMEILINDKKAKHGLIYLNQTDGVWEAYQDGMLRGNGDNLAPYHPIKHHGVLVIGQEQDTLGGGFDATQAFVGELAHFNFWDRKLTVGEVYNLATCSSKALTGNVISWAETNIEIFGGATKWTFDACRQLN</sequence>
<dbReference type="PROSITE" id="PS51828">
    <property type="entry name" value="PTX_2"/>
    <property type="match status" value="1"/>
</dbReference>
<reference evidence="11" key="1">
    <citation type="submission" date="2025-08" db="UniProtKB">
        <authorList>
            <consortium name="Ensembl"/>
        </authorList>
    </citation>
    <scope>IDENTIFICATION</scope>
</reference>
<comment type="caution">
    <text evidence="6">Lacks conserved residue(s) required for the propagation of feature annotation.</text>
</comment>
<evidence type="ECO:0000256" key="9">
    <source>
        <dbReference type="SAM" id="SignalP"/>
    </source>
</evidence>
<dbReference type="Pfam" id="PF00354">
    <property type="entry name" value="Pentaxin"/>
    <property type="match status" value="1"/>
</dbReference>
<dbReference type="InterPro" id="IPR001759">
    <property type="entry name" value="PTX_dom"/>
</dbReference>
<dbReference type="GO" id="GO:0060385">
    <property type="term" value="P:axonogenesis involved in innervation"/>
    <property type="evidence" value="ECO:0007669"/>
    <property type="project" value="TreeGrafter"/>
</dbReference>
<dbReference type="Proteomes" id="UP000694569">
    <property type="component" value="Unplaced"/>
</dbReference>
<feature type="signal peptide" evidence="9">
    <location>
        <begin position="1"/>
        <end position="21"/>
    </location>
</feature>
<dbReference type="InterPro" id="IPR013320">
    <property type="entry name" value="ConA-like_dom_sf"/>
</dbReference>
<name>A0A8C5RAB5_9ANUR</name>
<keyword evidence="4" id="KW-1015">Disulfide bond</keyword>
<dbReference type="SMART" id="SM00159">
    <property type="entry name" value="PTX"/>
    <property type="match status" value="1"/>
</dbReference>
<evidence type="ECO:0000256" key="8">
    <source>
        <dbReference type="SAM" id="MobiDB-lite"/>
    </source>
</evidence>
<evidence type="ECO:0000313" key="11">
    <source>
        <dbReference type="Ensembl" id="ENSLLEP00000049220.1"/>
    </source>
</evidence>
<evidence type="ECO:0000313" key="12">
    <source>
        <dbReference type="Proteomes" id="UP000694569"/>
    </source>
</evidence>
<evidence type="ECO:0000259" key="10">
    <source>
        <dbReference type="PROSITE" id="PS51828"/>
    </source>
</evidence>
<evidence type="ECO:0000256" key="7">
    <source>
        <dbReference type="SAM" id="Coils"/>
    </source>
</evidence>
<keyword evidence="5" id="KW-0325">Glycoprotein</keyword>
<reference evidence="11" key="2">
    <citation type="submission" date="2025-09" db="UniProtKB">
        <authorList>
            <consortium name="Ensembl"/>
        </authorList>
    </citation>
    <scope>IDENTIFICATION</scope>
</reference>
<evidence type="ECO:0000256" key="2">
    <source>
        <dbReference type="ARBA" id="ARBA00022723"/>
    </source>
</evidence>
<dbReference type="OrthoDB" id="8871962at2759"/>
<gene>
    <name evidence="11" type="primary">NPTX1</name>
</gene>
<keyword evidence="12" id="KW-1185">Reference proteome</keyword>
<dbReference type="FunFam" id="2.60.120.200:FF:000012">
    <property type="entry name" value="neuronal pentraxin receptor"/>
    <property type="match status" value="1"/>
</dbReference>
<dbReference type="PRINTS" id="PR00895">
    <property type="entry name" value="PENTAXIN"/>
</dbReference>
<evidence type="ECO:0000256" key="6">
    <source>
        <dbReference type="PROSITE-ProRule" id="PRU01172"/>
    </source>
</evidence>
<proteinExistence type="predicted"/>
<feature type="region of interest" description="Disordered" evidence="8">
    <location>
        <begin position="97"/>
        <end position="124"/>
    </location>
</feature>
<keyword evidence="2" id="KW-0479">Metal-binding</keyword>
<accession>A0A8C5RAB5</accession>
<dbReference type="PANTHER" id="PTHR19277:SF24">
    <property type="entry name" value="NEURONAL PENTRAXIN-1"/>
    <property type="match status" value="1"/>
</dbReference>
<keyword evidence="3" id="KW-0106">Calcium</keyword>
<keyword evidence="9" id="KW-0732">Signal</keyword>
<feature type="domain" description="Pentraxin (PTX)" evidence="10">
    <location>
        <begin position="229"/>
        <end position="420"/>
    </location>
</feature>
<dbReference type="PANTHER" id="PTHR19277">
    <property type="entry name" value="PENTRAXIN"/>
    <property type="match status" value="1"/>
</dbReference>
<keyword evidence="7" id="KW-0175">Coiled coil</keyword>
<evidence type="ECO:0000256" key="5">
    <source>
        <dbReference type="ARBA" id="ARBA00023180"/>
    </source>
</evidence>
<organism evidence="11 12">
    <name type="scientific">Leptobrachium leishanense</name>
    <name type="common">Leishan spiny toad</name>
    <dbReference type="NCBI Taxonomy" id="445787"/>
    <lineage>
        <taxon>Eukaryota</taxon>
        <taxon>Metazoa</taxon>
        <taxon>Chordata</taxon>
        <taxon>Craniata</taxon>
        <taxon>Vertebrata</taxon>
        <taxon>Euteleostomi</taxon>
        <taxon>Amphibia</taxon>
        <taxon>Batrachia</taxon>
        <taxon>Anura</taxon>
        <taxon>Pelobatoidea</taxon>
        <taxon>Megophryidae</taxon>
        <taxon>Leptobrachium</taxon>
    </lineage>
</organism>
<dbReference type="Ensembl" id="ENSLLET00000051138.1">
    <property type="protein sequence ID" value="ENSLLEP00000049220.1"/>
    <property type="gene ID" value="ENSLLEG00000030975.1"/>
</dbReference>